<dbReference type="AlphaFoldDB" id="A0A0W1AWX6"/>
<dbReference type="RefSeq" id="WP_060624689.1">
    <property type="nucleotide sequence ID" value="NZ_LCZJ02000026.1"/>
</dbReference>
<dbReference type="InterPro" id="IPR025372">
    <property type="entry name" value="DUF4362"/>
</dbReference>
<dbReference type="PROSITE" id="PS51257">
    <property type="entry name" value="PROKAR_LIPOPROTEIN"/>
    <property type="match status" value="1"/>
</dbReference>
<dbReference type="Pfam" id="PF14275">
    <property type="entry name" value="DUF4362"/>
    <property type="match status" value="1"/>
</dbReference>
<reference evidence="1 2" key="1">
    <citation type="journal article" date="2015" name="Int. Biodeterior. Biodegradation">
        <title>Physiological and genetic screening methods for the isolation of methyl tert-butyl ether-degrading bacteria for bioremediation purposes.</title>
        <authorList>
            <person name="Guisado I.M."/>
            <person name="Purswani J."/>
            <person name="Gonzalez Lopez J."/>
            <person name="Pozo C."/>
        </authorList>
    </citation>
    <scope>NUCLEOTIDE SEQUENCE [LARGE SCALE GENOMIC DNA]</scope>
    <source>
        <strain evidence="1 2">SH7</strain>
    </source>
</reference>
<evidence type="ECO:0000313" key="1">
    <source>
        <dbReference type="EMBL" id="KTD85819.1"/>
    </source>
</evidence>
<comment type="caution">
    <text evidence="1">The sequence shown here is derived from an EMBL/GenBank/DDBJ whole genome shotgun (WGS) entry which is preliminary data.</text>
</comment>
<dbReference type="OrthoDB" id="1912370at2"/>
<evidence type="ECO:0000313" key="2">
    <source>
        <dbReference type="Proteomes" id="UP000054709"/>
    </source>
</evidence>
<name>A0A0W1AWX6_9BACL</name>
<dbReference type="EMBL" id="LCZJ02000026">
    <property type="protein sequence ID" value="KTD85819.1"/>
    <property type="molecule type" value="Genomic_DNA"/>
</dbReference>
<organism evidence="1 2">
    <name type="scientific">Paenibacillus etheri</name>
    <dbReference type="NCBI Taxonomy" id="1306852"/>
    <lineage>
        <taxon>Bacteria</taxon>
        <taxon>Bacillati</taxon>
        <taxon>Bacillota</taxon>
        <taxon>Bacilli</taxon>
        <taxon>Bacillales</taxon>
        <taxon>Paenibacillaceae</taxon>
        <taxon>Paenibacillus</taxon>
    </lineage>
</organism>
<gene>
    <name evidence="1" type="ORF">UQ64_20285</name>
</gene>
<accession>A0A0W1AWX6</accession>
<protein>
    <recommendedName>
        <fullName evidence="3">DUF4362 domain-containing protein</fullName>
    </recommendedName>
</protein>
<evidence type="ECO:0008006" key="3">
    <source>
        <dbReference type="Google" id="ProtNLM"/>
    </source>
</evidence>
<keyword evidence="2" id="KW-1185">Reference proteome</keyword>
<proteinExistence type="predicted"/>
<sequence length="277" mass="31668">MRSSGILLLFITLIITGCFNQPSNREEQFTTTINEQEDVINSHGMIVKNLEKLDAFIHSKTGTQRVVHYTIEGDPIFNDLKYTDQGIEMRNDNSEDKFGSPQVTKYTCKNLVRNETDKLLSFTLTGCEGEQAKIELLQIPFDVTKQDKFEFVLKYGVNLKNEINTIDMKLVKDLQNGEVASVNDFGLTEQERGQIYKEMVLANYLDEKELSTECNRKPAVSYDLTVQINNGERHYQWTECQNTEDAGQMTELAQAIIKIVQAGSIYKQLPEVKGHYE</sequence>
<dbReference type="Proteomes" id="UP000054709">
    <property type="component" value="Unassembled WGS sequence"/>
</dbReference>